<dbReference type="Proteomes" id="UP000054538">
    <property type="component" value="Unassembled WGS sequence"/>
</dbReference>
<reference evidence="2" key="2">
    <citation type="submission" date="2015-01" db="EMBL/GenBank/DDBJ databases">
        <title>Evolutionary Origins and Diversification of the Mycorrhizal Mutualists.</title>
        <authorList>
            <consortium name="DOE Joint Genome Institute"/>
            <consortium name="Mycorrhizal Genomics Consortium"/>
            <person name="Kohler A."/>
            <person name="Kuo A."/>
            <person name="Nagy L.G."/>
            <person name="Floudas D."/>
            <person name="Copeland A."/>
            <person name="Barry K.W."/>
            <person name="Cichocki N."/>
            <person name="Veneault-Fourrey C."/>
            <person name="LaButti K."/>
            <person name="Lindquist E.A."/>
            <person name="Lipzen A."/>
            <person name="Lundell T."/>
            <person name="Morin E."/>
            <person name="Murat C."/>
            <person name="Riley R."/>
            <person name="Ohm R."/>
            <person name="Sun H."/>
            <person name="Tunlid A."/>
            <person name="Henrissat B."/>
            <person name="Grigoriev I.V."/>
            <person name="Hibbett D.S."/>
            <person name="Martin F."/>
        </authorList>
    </citation>
    <scope>NUCLEOTIDE SEQUENCE [LARGE SCALE GENOMIC DNA]</scope>
    <source>
        <strain evidence="2">Ve08.2h10</strain>
    </source>
</reference>
<organism evidence="1 2">
    <name type="scientific">Paxillus rubicundulus Ve08.2h10</name>
    <dbReference type="NCBI Taxonomy" id="930991"/>
    <lineage>
        <taxon>Eukaryota</taxon>
        <taxon>Fungi</taxon>
        <taxon>Dikarya</taxon>
        <taxon>Basidiomycota</taxon>
        <taxon>Agaricomycotina</taxon>
        <taxon>Agaricomycetes</taxon>
        <taxon>Agaricomycetidae</taxon>
        <taxon>Boletales</taxon>
        <taxon>Paxilineae</taxon>
        <taxon>Paxillaceae</taxon>
        <taxon>Paxillus</taxon>
    </lineage>
</organism>
<evidence type="ECO:0000313" key="1">
    <source>
        <dbReference type="EMBL" id="KIK74640.1"/>
    </source>
</evidence>
<protein>
    <submittedName>
        <fullName evidence="1">Uncharacterized protein</fullName>
    </submittedName>
</protein>
<keyword evidence="2" id="KW-1185">Reference proteome</keyword>
<sequence>MNMVWAFVIVRFNPRVSGANPKGRGLENKQEESGSVRTRWIGSEDQRVSGIEI</sequence>
<dbReference type="AlphaFoldDB" id="A0A0D0DBJ9"/>
<dbReference type="InParanoid" id="A0A0D0DBJ9"/>
<name>A0A0D0DBJ9_9AGAM</name>
<proteinExistence type="predicted"/>
<reference evidence="1 2" key="1">
    <citation type="submission" date="2014-04" db="EMBL/GenBank/DDBJ databases">
        <authorList>
            <consortium name="DOE Joint Genome Institute"/>
            <person name="Kuo A."/>
            <person name="Kohler A."/>
            <person name="Jargeat P."/>
            <person name="Nagy L.G."/>
            <person name="Floudas D."/>
            <person name="Copeland A."/>
            <person name="Barry K.W."/>
            <person name="Cichocki N."/>
            <person name="Veneault-Fourrey C."/>
            <person name="LaButti K."/>
            <person name="Lindquist E.A."/>
            <person name="Lipzen A."/>
            <person name="Lundell T."/>
            <person name="Morin E."/>
            <person name="Murat C."/>
            <person name="Sun H."/>
            <person name="Tunlid A."/>
            <person name="Henrissat B."/>
            <person name="Grigoriev I.V."/>
            <person name="Hibbett D.S."/>
            <person name="Martin F."/>
            <person name="Nordberg H.P."/>
            <person name="Cantor M.N."/>
            <person name="Hua S.X."/>
        </authorList>
    </citation>
    <scope>NUCLEOTIDE SEQUENCE [LARGE SCALE GENOMIC DNA]</scope>
    <source>
        <strain evidence="1 2">Ve08.2h10</strain>
    </source>
</reference>
<dbReference type="EMBL" id="KN828677">
    <property type="protein sequence ID" value="KIK74640.1"/>
    <property type="molecule type" value="Genomic_DNA"/>
</dbReference>
<gene>
    <name evidence="1" type="ORF">PAXRUDRAFT_19668</name>
</gene>
<dbReference type="HOGENOM" id="CLU_3069359_0_0_1"/>
<evidence type="ECO:0000313" key="2">
    <source>
        <dbReference type="Proteomes" id="UP000054538"/>
    </source>
</evidence>
<accession>A0A0D0DBJ9</accession>